<evidence type="ECO:0000256" key="6">
    <source>
        <dbReference type="ARBA" id="ARBA00023027"/>
    </source>
</evidence>
<evidence type="ECO:0000313" key="16">
    <source>
        <dbReference type="EMBL" id="ABK19219.1"/>
    </source>
</evidence>
<dbReference type="InterPro" id="IPR012999">
    <property type="entry name" value="Pyr_OxRdtase_I_AS"/>
</dbReference>
<evidence type="ECO:0000259" key="15">
    <source>
        <dbReference type="Pfam" id="PF07992"/>
    </source>
</evidence>
<dbReference type="InterPro" id="IPR036188">
    <property type="entry name" value="FAD/NAD-bd_sf"/>
</dbReference>
<organism evidence="16 17">
    <name type="scientific">Syntrophobacter fumaroxidans (strain DSM 10017 / MPOB)</name>
    <dbReference type="NCBI Taxonomy" id="335543"/>
    <lineage>
        <taxon>Bacteria</taxon>
        <taxon>Pseudomonadati</taxon>
        <taxon>Thermodesulfobacteriota</taxon>
        <taxon>Syntrophobacteria</taxon>
        <taxon>Syntrophobacterales</taxon>
        <taxon>Syntrophobacteraceae</taxon>
        <taxon>Syntrophobacter</taxon>
    </lineage>
</organism>
<dbReference type="InterPro" id="IPR001100">
    <property type="entry name" value="Pyr_nuc-diS_OxRdtase"/>
</dbReference>
<proteinExistence type="inferred from homology"/>
<dbReference type="GO" id="GO:0005737">
    <property type="term" value="C:cytoplasm"/>
    <property type="evidence" value="ECO:0007669"/>
    <property type="project" value="UniProtKB-ARBA"/>
</dbReference>
<dbReference type="PIRSF" id="PIRSF000350">
    <property type="entry name" value="Mercury_reductase_MerA"/>
    <property type="match status" value="1"/>
</dbReference>
<dbReference type="eggNOG" id="COG1249">
    <property type="taxonomic scope" value="Bacteria"/>
</dbReference>
<evidence type="ECO:0000256" key="2">
    <source>
        <dbReference type="ARBA" id="ARBA00012608"/>
    </source>
</evidence>
<keyword evidence="6 11" id="KW-0520">NAD</keyword>
<reference evidence="16 17" key="1">
    <citation type="submission" date="2006-10" db="EMBL/GenBank/DDBJ databases">
        <title>Complete sequence of Syntrophobacter fumaroxidans MPOB.</title>
        <authorList>
            <consortium name="US DOE Joint Genome Institute"/>
            <person name="Copeland A."/>
            <person name="Lucas S."/>
            <person name="Lapidus A."/>
            <person name="Barry K."/>
            <person name="Detter J.C."/>
            <person name="Glavina del Rio T."/>
            <person name="Hammon N."/>
            <person name="Israni S."/>
            <person name="Pitluck S."/>
            <person name="Goltsman E.G."/>
            <person name="Martinez M."/>
            <person name="Schmutz J."/>
            <person name="Larimer F."/>
            <person name="Land M."/>
            <person name="Hauser L."/>
            <person name="Kyrpides N."/>
            <person name="Kim E."/>
            <person name="Boone D.R."/>
            <person name="Brockman F."/>
            <person name="Culley D."/>
            <person name="Ferry J."/>
            <person name="Gunsalus R."/>
            <person name="McInerney M.J."/>
            <person name="Morrison M."/>
            <person name="Plugge C."/>
            <person name="Rohlin L."/>
            <person name="Scholten J."/>
            <person name="Sieber J."/>
            <person name="Stams A.J.M."/>
            <person name="Worm P."/>
            <person name="Henstra A.M."/>
            <person name="Richardson P."/>
        </authorList>
    </citation>
    <scope>NUCLEOTIDE SEQUENCE [LARGE SCALE GENOMIC DNA]</scope>
    <source>
        <strain evidence="17">DSM 10017 / MPOB</strain>
    </source>
</reference>
<dbReference type="InterPro" id="IPR016156">
    <property type="entry name" value="FAD/NAD-linked_Rdtase_dimer_sf"/>
</dbReference>
<comment type="catalytic activity">
    <reaction evidence="9 13">
        <text>N(6)-[(R)-dihydrolipoyl]-L-lysyl-[protein] + NAD(+) = N(6)-[(R)-lipoyl]-L-lysyl-[protein] + NADH + H(+)</text>
        <dbReference type="Rhea" id="RHEA:15045"/>
        <dbReference type="Rhea" id="RHEA-COMP:10474"/>
        <dbReference type="Rhea" id="RHEA-COMP:10475"/>
        <dbReference type="ChEBI" id="CHEBI:15378"/>
        <dbReference type="ChEBI" id="CHEBI:57540"/>
        <dbReference type="ChEBI" id="CHEBI:57945"/>
        <dbReference type="ChEBI" id="CHEBI:83099"/>
        <dbReference type="ChEBI" id="CHEBI:83100"/>
        <dbReference type="EC" id="1.8.1.4"/>
    </reaction>
</comment>
<feature type="binding site" evidence="11">
    <location>
        <position position="315"/>
    </location>
    <ligand>
        <name>FAD</name>
        <dbReference type="ChEBI" id="CHEBI:57692"/>
    </ligand>
</feature>
<evidence type="ECO:0000256" key="1">
    <source>
        <dbReference type="ARBA" id="ARBA00007532"/>
    </source>
</evidence>
<dbReference type="Gene3D" id="3.30.390.30">
    <property type="match status" value="1"/>
</dbReference>
<dbReference type="PANTHER" id="PTHR22912">
    <property type="entry name" value="DISULFIDE OXIDOREDUCTASE"/>
    <property type="match status" value="1"/>
</dbReference>
<evidence type="ECO:0000256" key="12">
    <source>
        <dbReference type="PIRSR" id="PIRSR000350-4"/>
    </source>
</evidence>
<evidence type="ECO:0000256" key="3">
    <source>
        <dbReference type="ARBA" id="ARBA00022630"/>
    </source>
</evidence>
<feature type="binding site" evidence="11">
    <location>
        <position position="206"/>
    </location>
    <ligand>
        <name>NAD(+)</name>
        <dbReference type="ChEBI" id="CHEBI:57540"/>
    </ligand>
</feature>
<comment type="cofactor">
    <cofactor evidence="11 13">
        <name>FAD</name>
        <dbReference type="ChEBI" id="CHEBI:57692"/>
    </cofactor>
    <text evidence="11 13">Binds 1 FAD per subunit.</text>
</comment>
<gene>
    <name evidence="16" type="ordered locus">Sfum_3549</name>
</gene>
<dbReference type="FunFam" id="3.30.390.30:FF:000001">
    <property type="entry name" value="Dihydrolipoyl dehydrogenase"/>
    <property type="match status" value="1"/>
</dbReference>
<protein>
    <recommendedName>
        <fullName evidence="2 13">Dihydrolipoyl dehydrogenase</fullName>
        <ecNumber evidence="2 13">1.8.1.4</ecNumber>
    </recommendedName>
</protein>
<evidence type="ECO:0000256" key="13">
    <source>
        <dbReference type="RuleBase" id="RU003692"/>
    </source>
</evidence>
<comment type="miscellaneous">
    <text evidence="13">The active site is a redox-active disulfide bond.</text>
</comment>
<dbReference type="KEGG" id="sfu:Sfum_3549"/>
<feature type="active site" description="Proton acceptor" evidence="10">
    <location>
        <position position="447"/>
    </location>
</feature>
<dbReference type="EC" id="1.8.1.4" evidence="2 13"/>
<comment type="similarity">
    <text evidence="1 13">Belongs to the class-I pyridine nucleotide-disulfide oxidoreductase family.</text>
</comment>
<keyword evidence="17" id="KW-1185">Reference proteome</keyword>
<feature type="disulfide bond" description="Redox-active" evidence="12">
    <location>
        <begin position="45"/>
        <end position="50"/>
    </location>
</feature>
<feature type="domain" description="Pyridine nucleotide-disulphide oxidoreductase dimerisation" evidence="14">
    <location>
        <begin position="349"/>
        <end position="457"/>
    </location>
</feature>
<feature type="binding site" evidence="11">
    <location>
        <begin position="183"/>
        <end position="190"/>
    </location>
    <ligand>
        <name>NAD(+)</name>
        <dbReference type="ChEBI" id="CHEBI:57540"/>
    </ligand>
</feature>
<evidence type="ECO:0000256" key="10">
    <source>
        <dbReference type="PIRSR" id="PIRSR000350-2"/>
    </source>
</evidence>
<feature type="domain" description="FAD/NAD(P)-binding" evidence="15">
    <location>
        <begin position="7"/>
        <end position="330"/>
    </location>
</feature>
<name>A0LP67_SYNFM</name>
<keyword evidence="5 13" id="KW-0560">Oxidoreductase</keyword>
<dbReference type="PRINTS" id="PR00368">
    <property type="entry name" value="FADPNR"/>
</dbReference>
<sequence length="468" mass="49230">MAGDGKYDVIVIGSGPGGYVACLRAAELGLRAACVEKSDRVGGACLNVGCIPSKALLESSRYYTLARKRFQEHGIVLDDQVLDLPVMMARKSEVVRGLVENVRKLLENAGVALIRGTARLAGEHRVEVTRDGEKTMLEADAVVLATGGEPVPVPSLPFDGCRIVSSTEALDFDRVPEHLAVVGGGTIGLELGSVWSRLGARVTVIEMMPGIAAVADGQVSRTLERLLGRQGLEFRLRTKVTGAEVTDEQVVLTLDADGKEDRIACDRVLVAVGRKPFTGGLGLEALGIGTDPRTGHVLVDERYRTGVASIYAVGDLVPGPMLAHKASAEGIAAVECIAGLPGEVNYDTIPSVIYTSPEVAGVGLTEEQARERGLSFVAGSCPFTGSARARCIGDTDGFVKVIAHGRTGRLLGVHIIGPEASELIGECAGALERNATAEEFARVVRAHPTLSEAVRDAALIVQSSRKRG</sequence>
<dbReference type="EMBL" id="CP000478">
    <property type="protein sequence ID" value="ABK19219.1"/>
    <property type="molecule type" value="Genomic_DNA"/>
</dbReference>
<feature type="binding site" evidence="11">
    <location>
        <position position="273"/>
    </location>
    <ligand>
        <name>NAD(+)</name>
        <dbReference type="ChEBI" id="CHEBI:57540"/>
    </ligand>
</feature>
<dbReference type="HOGENOM" id="CLU_016755_0_1_7"/>
<feature type="binding site" evidence="11">
    <location>
        <begin position="321"/>
        <end position="324"/>
    </location>
    <ligand>
        <name>FAD</name>
        <dbReference type="ChEBI" id="CHEBI:57692"/>
    </ligand>
</feature>
<dbReference type="PRINTS" id="PR00411">
    <property type="entry name" value="PNDRDTASEI"/>
</dbReference>
<evidence type="ECO:0000256" key="4">
    <source>
        <dbReference type="ARBA" id="ARBA00022827"/>
    </source>
</evidence>
<dbReference type="RefSeq" id="WP_011700344.1">
    <property type="nucleotide sequence ID" value="NC_008554.1"/>
</dbReference>
<dbReference type="GO" id="GO:0004148">
    <property type="term" value="F:dihydrolipoyl dehydrogenase (NADH) activity"/>
    <property type="evidence" value="ECO:0007669"/>
    <property type="project" value="UniProtKB-EC"/>
</dbReference>
<dbReference type="InterPro" id="IPR023753">
    <property type="entry name" value="FAD/NAD-binding_dom"/>
</dbReference>
<dbReference type="NCBIfam" id="TIGR01350">
    <property type="entry name" value="lipoamide_DH"/>
    <property type="match status" value="1"/>
</dbReference>
<dbReference type="GO" id="GO:0050660">
    <property type="term" value="F:flavin adenine dinucleotide binding"/>
    <property type="evidence" value="ECO:0007669"/>
    <property type="project" value="InterPro"/>
</dbReference>
<dbReference type="Pfam" id="PF07992">
    <property type="entry name" value="Pyr_redox_2"/>
    <property type="match status" value="1"/>
</dbReference>
<evidence type="ECO:0000256" key="5">
    <source>
        <dbReference type="ARBA" id="ARBA00023002"/>
    </source>
</evidence>
<dbReference type="STRING" id="335543.Sfum_3549"/>
<evidence type="ECO:0000256" key="9">
    <source>
        <dbReference type="ARBA" id="ARBA00049187"/>
    </source>
</evidence>
<keyword evidence="4 11" id="KW-0274">FAD</keyword>
<dbReference type="InterPro" id="IPR050151">
    <property type="entry name" value="Class-I_Pyr_Nuc-Dis_Oxidored"/>
</dbReference>
<dbReference type="Gene3D" id="3.50.50.60">
    <property type="entry name" value="FAD/NAD(P)-binding domain"/>
    <property type="match status" value="2"/>
</dbReference>
<evidence type="ECO:0000256" key="8">
    <source>
        <dbReference type="ARBA" id="ARBA00023284"/>
    </source>
</evidence>
<dbReference type="SUPFAM" id="SSF51905">
    <property type="entry name" value="FAD/NAD(P)-binding domain"/>
    <property type="match status" value="1"/>
</dbReference>
<evidence type="ECO:0000256" key="7">
    <source>
        <dbReference type="ARBA" id="ARBA00023157"/>
    </source>
</evidence>
<dbReference type="PROSITE" id="PS00076">
    <property type="entry name" value="PYRIDINE_REDOX_1"/>
    <property type="match status" value="1"/>
</dbReference>
<accession>A0LP67</accession>
<dbReference type="InterPro" id="IPR004099">
    <property type="entry name" value="Pyr_nucl-diS_OxRdtase_dimer"/>
</dbReference>
<dbReference type="InterPro" id="IPR006258">
    <property type="entry name" value="Lipoamide_DH"/>
</dbReference>
<keyword evidence="7" id="KW-1015">Disulfide bond</keyword>
<dbReference type="SUPFAM" id="SSF55424">
    <property type="entry name" value="FAD/NAD-linked reductases, dimerisation (C-terminal) domain"/>
    <property type="match status" value="1"/>
</dbReference>
<keyword evidence="3 13" id="KW-0285">Flavoprotein</keyword>
<evidence type="ECO:0000256" key="11">
    <source>
        <dbReference type="PIRSR" id="PIRSR000350-3"/>
    </source>
</evidence>
<evidence type="ECO:0000313" key="17">
    <source>
        <dbReference type="Proteomes" id="UP000001784"/>
    </source>
</evidence>
<dbReference type="InParanoid" id="A0LP67"/>
<feature type="binding site" evidence="11">
    <location>
        <position position="54"/>
    </location>
    <ligand>
        <name>FAD</name>
        <dbReference type="ChEBI" id="CHEBI:57692"/>
    </ligand>
</feature>
<keyword evidence="8 13" id="KW-0676">Redox-active center</keyword>
<evidence type="ECO:0000259" key="14">
    <source>
        <dbReference type="Pfam" id="PF02852"/>
    </source>
</evidence>
<dbReference type="OrthoDB" id="9786429at2"/>
<dbReference type="Proteomes" id="UP000001784">
    <property type="component" value="Chromosome"/>
</dbReference>
<dbReference type="PANTHER" id="PTHR22912:SF151">
    <property type="entry name" value="DIHYDROLIPOYL DEHYDROGENASE, MITOCHONDRIAL"/>
    <property type="match status" value="1"/>
</dbReference>
<dbReference type="AlphaFoldDB" id="A0LP67"/>
<dbReference type="GO" id="GO:0006103">
    <property type="term" value="P:2-oxoglutarate metabolic process"/>
    <property type="evidence" value="ECO:0007669"/>
    <property type="project" value="TreeGrafter"/>
</dbReference>
<keyword evidence="11" id="KW-0547">Nucleotide-binding</keyword>
<dbReference type="Pfam" id="PF02852">
    <property type="entry name" value="Pyr_redox_dim"/>
    <property type="match status" value="1"/>
</dbReference>